<dbReference type="OrthoDB" id="5861060at2759"/>
<reference evidence="4" key="1">
    <citation type="submission" date="2017-02" db="UniProtKB">
        <authorList>
            <consortium name="WormBaseParasite"/>
        </authorList>
    </citation>
    <scope>IDENTIFICATION</scope>
</reference>
<evidence type="ECO:0000313" key="1">
    <source>
        <dbReference type="EMBL" id="VDN53556.1"/>
    </source>
</evidence>
<accession>A0A0N4UPT8</accession>
<evidence type="ECO:0000313" key="2">
    <source>
        <dbReference type="Proteomes" id="UP000038040"/>
    </source>
</evidence>
<proteinExistence type="predicted"/>
<gene>
    <name evidence="1" type="ORF">DME_LOCUS3529</name>
</gene>
<dbReference type="EMBL" id="UYYG01000145">
    <property type="protein sequence ID" value="VDN53556.1"/>
    <property type="molecule type" value="Genomic_DNA"/>
</dbReference>
<evidence type="ECO:0000313" key="3">
    <source>
        <dbReference type="Proteomes" id="UP000274756"/>
    </source>
</evidence>
<sequence length="125" mass="13871">MKIALCNKLTWLGDSRDQEGGIFMARLCHCTLGTADPCGNPESGLANSKIFAFGDAKFAVPDPLDSADDDACLYQSLRRSSDSAYLKPNRNCKVIWDSDSLILAKPFQRKIPYHPATQRIKHVKL</sequence>
<name>A0A0N4UPT8_DRAME</name>
<organism evidence="2 4">
    <name type="scientific">Dracunculus medinensis</name>
    <name type="common">Guinea worm</name>
    <dbReference type="NCBI Taxonomy" id="318479"/>
    <lineage>
        <taxon>Eukaryota</taxon>
        <taxon>Metazoa</taxon>
        <taxon>Ecdysozoa</taxon>
        <taxon>Nematoda</taxon>
        <taxon>Chromadorea</taxon>
        <taxon>Rhabditida</taxon>
        <taxon>Spirurina</taxon>
        <taxon>Dracunculoidea</taxon>
        <taxon>Dracunculidae</taxon>
        <taxon>Dracunculus</taxon>
    </lineage>
</organism>
<dbReference type="AlphaFoldDB" id="A0A0N4UPT8"/>
<dbReference type="WBParaSite" id="DME_0000998901-mRNA-1">
    <property type="protein sequence ID" value="DME_0000998901-mRNA-1"/>
    <property type="gene ID" value="DME_0000998901"/>
</dbReference>
<dbReference type="Proteomes" id="UP000274756">
    <property type="component" value="Unassembled WGS sequence"/>
</dbReference>
<reference evidence="1 3" key="2">
    <citation type="submission" date="2018-11" db="EMBL/GenBank/DDBJ databases">
        <authorList>
            <consortium name="Pathogen Informatics"/>
        </authorList>
    </citation>
    <scope>NUCLEOTIDE SEQUENCE [LARGE SCALE GENOMIC DNA]</scope>
</reference>
<evidence type="ECO:0000313" key="4">
    <source>
        <dbReference type="WBParaSite" id="DME_0000998901-mRNA-1"/>
    </source>
</evidence>
<keyword evidence="3" id="KW-1185">Reference proteome</keyword>
<dbReference type="Proteomes" id="UP000038040">
    <property type="component" value="Unplaced"/>
</dbReference>
<protein>
    <submittedName>
        <fullName evidence="4">DDE Tnp4 domain-containing protein</fullName>
    </submittedName>
</protein>